<reference evidence="1" key="1">
    <citation type="submission" date="2021-01" db="UniProtKB">
        <authorList>
            <consortium name="EnsemblPlants"/>
        </authorList>
    </citation>
    <scope>IDENTIFICATION</scope>
</reference>
<organism evidence="1 2">
    <name type="scientific">Kalanchoe fedtschenkoi</name>
    <name type="common">Lavender scallops</name>
    <name type="synonym">South American air plant</name>
    <dbReference type="NCBI Taxonomy" id="63787"/>
    <lineage>
        <taxon>Eukaryota</taxon>
        <taxon>Viridiplantae</taxon>
        <taxon>Streptophyta</taxon>
        <taxon>Embryophyta</taxon>
        <taxon>Tracheophyta</taxon>
        <taxon>Spermatophyta</taxon>
        <taxon>Magnoliopsida</taxon>
        <taxon>eudicotyledons</taxon>
        <taxon>Gunneridae</taxon>
        <taxon>Pentapetalae</taxon>
        <taxon>Saxifragales</taxon>
        <taxon>Crassulaceae</taxon>
        <taxon>Kalanchoe</taxon>
    </lineage>
</organism>
<accession>A0A7N0V5T3</accession>
<keyword evidence="2" id="KW-1185">Reference proteome</keyword>
<dbReference type="Gramene" id="Kaladp0099s0068.1.v1.1">
    <property type="protein sequence ID" value="Kaladp0099s0068.1.v1.1"/>
    <property type="gene ID" value="Kaladp0099s0068.v1.1"/>
</dbReference>
<dbReference type="PANTHER" id="PTHR33103">
    <property type="entry name" value="OS01G0153900 PROTEIN"/>
    <property type="match status" value="1"/>
</dbReference>
<sequence>MASASSNLNLSLKLLIDTKSSKVLFAEADKAFVDFLFSILALSVGAVTSLLEKNKGMVGSIGVLYESMEGLGDSYIESLQSKEAVLYPKVTLPSSGIHLPLLEHDREAYAPKTFYKCNRDLIETQSRCPSCYFQTIPVTYLDPSSARTTARSATAGFVKGVVTYMVMDDLAVKPMSTISSITLLNTFNIKDVGVLEEKTVTLGMPEGLKLLRASLHSKTVLTEVFLHEMDA</sequence>
<dbReference type="PANTHER" id="PTHR33103:SF19">
    <property type="entry name" value="OS09G0544700 PROTEIN"/>
    <property type="match status" value="1"/>
</dbReference>
<protein>
    <recommendedName>
        <fullName evidence="3">DUF674 domain-containing protein</fullName>
    </recommendedName>
</protein>
<evidence type="ECO:0008006" key="3">
    <source>
        <dbReference type="Google" id="ProtNLM"/>
    </source>
</evidence>
<dbReference type="Proteomes" id="UP000594263">
    <property type="component" value="Unplaced"/>
</dbReference>
<dbReference type="InterPro" id="IPR007750">
    <property type="entry name" value="DUF674"/>
</dbReference>
<name>A0A7N0V5T3_KALFE</name>
<dbReference type="EnsemblPlants" id="Kaladp0099s0068.1.v1.1">
    <property type="protein sequence ID" value="Kaladp0099s0068.1.v1.1"/>
    <property type="gene ID" value="Kaladp0099s0068.v1.1"/>
</dbReference>
<proteinExistence type="predicted"/>
<dbReference type="AlphaFoldDB" id="A0A7N0V5T3"/>
<evidence type="ECO:0000313" key="2">
    <source>
        <dbReference type="Proteomes" id="UP000594263"/>
    </source>
</evidence>
<evidence type="ECO:0000313" key="1">
    <source>
        <dbReference type="EnsemblPlants" id="Kaladp0099s0068.1.v1.1"/>
    </source>
</evidence>
<dbReference type="Pfam" id="PF05056">
    <property type="entry name" value="DUF674"/>
    <property type="match status" value="1"/>
</dbReference>
<dbReference type="OMA" id="MEAKATC"/>